<reference evidence="2 3" key="1">
    <citation type="submission" date="2020-08" db="EMBL/GenBank/DDBJ databases">
        <title>Fungal Genomes of the International Space Station.</title>
        <authorList>
            <person name="Seuylemezian A."/>
            <person name="Singh N.K."/>
            <person name="Wood J."/>
            <person name="Venkateswaran K."/>
        </authorList>
    </citation>
    <scope>NUCLEOTIDE SEQUENCE [LARGE SCALE GENOMIC DNA]</scope>
    <source>
        <strain evidence="2 3">S/N-304-OC-R4</strain>
    </source>
</reference>
<name>A0ABS7KFF8_9BACL</name>
<feature type="transmembrane region" description="Helical" evidence="1">
    <location>
        <begin position="276"/>
        <end position="296"/>
    </location>
</feature>
<dbReference type="PANTHER" id="PTHR39177:SF1">
    <property type="entry name" value="ABC TRANSPORTER PERMEASE YTRC-RELATED"/>
    <property type="match status" value="1"/>
</dbReference>
<feature type="transmembrane region" description="Helical" evidence="1">
    <location>
        <begin position="302"/>
        <end position="323"/>
    </location>
</feature>
<feature type="transmembrane region" description="Helical" evidence="1">
    <location>
        <begin position="66"/>
        <end position="86"/>
    </location>
</feature>
<evidence type="ECO:0000256" key="1">
    <source>
        <dbReference type="SAM" id="Phobius"/>
    </source>
</evidence>
<feature type="transmembrane region" description="Helical" evidence="1">
    <location>
        <begin position="147"/>
        <end position="168"/>
    </location>
</feature>
<feature type="transmembrane region" description="Helical" evidence="1">
    <location>
        <begin position="238"/>
        <end position="256"/>
    </location>
</feature>
<keyword evidence="1" id="KW-0472">Membrane</keyword>
<evidence type="ECO:0000313" key="2">
    <source>
        <dbReference type="EMBL" id="MBY0202851.1"/>
    </source>
</evidence>
<comment type="caution">
    <text evidence="2">The sequence shown here is derived from an EMBL/GenBank/DDBJ whole genome shotgun (WGS) entry which is preliminary data.</text>
</comment>
<keyword evidence="3" id="KW-1185">Reference proteome</keyword>
<feature type="transmembrane region" description="Helical" evidence="1">
    <location>
        <begin position="335"/>
        <end position="354"/>
    </location>
</feature>
<dbReference type="PANTHER" id="PTHR39177">
    <property type="entry name" value="ABC TRANSPORTER PERMEASE YTRC-RELATED"/>
    <property type="match status" value="1"/>
</dbReference>
<proteinExistence type="predicted"/>
<evidence type="ECO:0008006" key="4">
    <source>
        <dbReference type="Google" id="ProtNLM"/>
    </source>
</evidence>
<feature type="transmembrane region" description="Helical" evidence="1">
    <location>
        <begin position="180"/>
        <end position="200"/>
    </location>
</feature>
<organism evidence="2 3">
    <name type="scientific">Paenibacillus cucumis</name>
    <name type="common">ex Kampfer et al. 2016</name>
    <dbReference type="NCBI Taxonomy" id="1776858"/>
    <lineage>
        <taxon>Bacteria</taxon>
        <taxon>Bacillati</taxon>
        <taxon>Bacillota</taxon>
        <taxon>Bacilli</taxon>
        <taxon>Bacillales</taxon>
        <taxon>Paenibacillaceae</taxon>
        <taxon>Paenibacillus</taxon>
    </lineage>
</organism>
<keyword evidence="1" id="KW-1133">Transmembrane helix</keyword>
<evidence type="ECO:0000313" key="3">
    <source>
        <dbReference type="Proteomes" id="UP000706031"/>
    </source>
</evidence>
<sequence>MKWRVPGMTFNRLYFNRGILYQNFRQHGWLGIVYLLLLLTLPLFIGTEYRDYTEDISTLFKVNGEFHWFLAITVPVVMALFLFRYIQAGGPADVYHSLPLKRRHLLTMNLMTGYVMILVPIWITAGVTKWVSVALNEPAYVFNDSAIWMWGVTISIVSLFMFTLTVAVGMCIGQSILQGLTVYGISLIPLIFWGVFGLHLKHYLFGYPENIFRFKIETISPISRVSSFSYAIPGWGELSIYAGMTVLMIVLSYLFYRKRHVESATQAIAFRIVKPIFRFGFMFTVVLLSGAYFSMISPGDSGIWGVAGYIIGGVAGYIGAEMIIRKTWLIWNSSLLPHFAVYGIATALILYVPVADWNGYATNVPSKDNVEKVRIGGDHTIYVDNQIVKLDDEQFYSNDMGYIDAVLALHQKIVDFRQTLNEKGQSRIIPDQESVRVDYKLKNGKTISRQYIVQESRFQQEFEHMKNFEDYKAVSYGTYALDNDVRSIGIRSRLTSDRAVYISNPQLIREFKALLKAEILDQTYEDQKSHWESYASAEVYQDYRDGLSSKQILDQPNLSSTYEIKPTYTRLIAWLKENKLYDQLQVSVDEVASAQFIKQEINSPGKAIYVYPDPQFIDENLKGNKKVATKNKEIISQLLQRQRSGYYTDQGIFYQIKLNFNKGQNVYMMLEEDDLTEGMRAILIDL</sequence>
<accession>A0ABS7KFF8</accession>
<dbReference type="Proteomes" id="UP000706031">
    <property type="component" value="Unassembled WGS sequence"/>
</dbReference>
<dbReference type="RefSeq" id="WP_221787701.1">
    <property type="nucleotide sequence ID" value="NZ_JACLIC010000010.1"/>
</dbReference>
<feature type="transmembrane region" description="Helical" evidence="1">
    <location>
        <begin position="106"/>
        <end position="127"/>
    </location>
</feature>
<dbReference type="EMBL" id="JACLIC010000010">
    <property type="protein sequence ID" value="MBY0202851.1"/>
    <property type="molecule type" value="Genomic_DNA"/>
</dbReference>
<feature type="transmembrane region" description="Helical" evidence="1">
    <location>
        <begin position="27"/>
        <end position="46"/>
    </location>
</feature>
<gene>
    <name evidence="2" type="ORF">H7T88_06415</name>
</gene>
<keyword evidence="1" id="KW-0812">Transmembrane</keyword>
<dbReference type="InterPro" id="IPR053046">
    <property type="entry name" value="ABC-5_transporter"/>
</dbReference>
<protein>
    <recommendedName>
        <fullName evidence="4">Multidrug ABC transporter permease</fullName>
    </recommendedName>
</protein>